<reference evidence="2 3" key="1">
    <citation type="submission" date="2024-03" db="EMBL/GenBank/DDBJ databases">
        <authorList>
            <person name="Gkanogiannis A."/>
            <person name="Becerra Lopez-Lavalle L."/>
        </authorList>
    </citation>
    <scope>NUCLEOTIDE SEQUENCE [LARGE SCALE GENOMIC DNA]</scope>
</reference>
<evidence type="ECO:0000313" key="2">
    <source>
        <dbReference type="EMBL" id="CAK9328097.1"/>
    </source>
</evidence>
<evidence type="ECO:0000256" key="1">
    <source>
        <dbReference type="SAM" id="MobiDB-lite"/>
    </source>
</evidence>
<keyword evidence="3" id="KW-1185">Reference proteome</keyword>
<gene>
    <name evidence="2" type="ORF">CITCOLO1_LOCUS20502</name>
</gene>
<feature type="region of interest" description="Disordered" evidence="1">
    <location>
        <begin position="69"/>
        <end position="125"/>
    </location>
</feature>
<dbReference type="EMBL" id="OZ021742">
    <property type="protein sequence ID" value="CAK9328097.1"/>
    <property type="molecule type" value="Genomic_DNA"/>
</dbReference>
<organism evidence="2 3">
    <name type="scientific">Citrullus colocynthis</name>
    <name type="common">colocynth</name>
    <dbReference type="NCBI Taxonomy" id="252529"/>
    <lineage>
        <taxon>Eukaryota</taxon>
        <taxon>Viridiplantae</taxon>
        <taxon>Streptophyta</taxon>
        <taxon>Embryophyta</taxon>
        <taxon>Tracheophyta</taxon>
        <taxon>Spermatophyta</taxon>
        <taxon>Magnoliopsida</taxon>
        <taxon>eudicotyledons</taxon>
        <taxon>Gunneridae</taxon>
        <taxon>Pentapetalae</taxon>
        <taxon>rosids</taxon>
        <taxon>fabids</taxon>
        <taxon>Cucurbitales</taxon>
        <taxon>Cucurbitaceae</taxon>
        <taxon>Benincaseae</taxon>
        <taxon>Citrullus</taxon>
    </lineage>
</organism>
<feature type="compositionally biased region" description="Polar residues" evidence="1">
    <location>
        <begin position="80"/>
        <end position="93"/>
    </location>
</feature>
<dbReference type="Proteomes" id="UP001642487">
    <property type="component" value="Chromosome 8"/>
</dbReference>
<sequence length="156" mass="18119">MAALQRENETDRERMSSLEWSKAREKMIEEQAKDELEALQLLYPNRFEYLKLELKSFIHLLQSQSEDYFPQPNPILASKRSPSSLAPDSQESSSCRKRRKMEEGRKRLQREVAESESETGEKIVGRKDRVDEVLERAAICLSKIRRLKTALFSTAG</sequence>
<proteinExistence type="predicted"/>
<name>A0ABP0Z5R2_9ROSI</name>
<protein>
    <submittedName>
        <fullName evidence="2">Uncharacterized protein</fullName>
    </submittedName>
</protein>
<accession>A0ABP0Z5R2</accession>
<evidence type="ECO:0000313" key="3">
    <source>
        <dbReference type="Proteomes" id="UP001642487"/>
    </source>
</evidence>
<feature type="compositionally biased region" description="Basic and acidic residues" evidence="1">
    <location>
        <begin position="100"/>
        <end position="125"/>
    </location>
</feature>